<gene>
    <name evidence="3" type="ORF">MMUR_37930</name>
</gene>
<dbReference type="Proteomes" id="UP000465241">
    <property type="component" value="Unassembled WGS sequence"/>
</dbReference>
<dbReference type="InterPro" id="IPR006311">
    <property type="entry name" value="TAT_signal"/>
</dbReference>
<comment type="caution">
    <text evidence="3">The sequence shown here is derived from an EMBL/GenBank/DDBJ whole genome shotgun (WGS) entry which is preliminary data.</text>
</comment>
<keyword evidence="2" id="KW-0732">Signal</keyword>
<reference evidence="3 4" key="1">
    <citation type="journal article" date="2019" name="Emerg. Microbes Infect.">
        <title>Comprehensive subspecies identification of 175 nontuberculous mycobacteria species based on 7547 genomic profiles.</title>
        <authorList>
            <person name="Matsumoto Y."/>
            <person name="Kinjo T."/>
            <person name="Motooka D."/>
            <person name="Nabeya D."/>
            <person name="Jung N."/>
            <person name="Uechi K."/>
            <person name="Horii T."/>
            <person name="Iida T."/>
            <person name="Fujita J."/>
            <person name="Nakamura S."/>
        </authorList>
    </citation>
    <scope>NUCLEOTIDE SEQUENCE [LARGE SCALE GENOMIC DNA]</scope>
    <source>
        <strain evidence="3 4">JCM 13392</strain>
    </source>
</reference>
<feature type="compositionally biased region" description="Low complexity" evidence="1">
    <location>
        <begin position="142"/>
        <end position="183"/>
    </location>
</feature>
<evidence type="ECO:0000256" key="2">
    <source>
        <dbReference type="SAM" id="SignalP"/>
    </source>
</evidence>
<feature type="region of interest" description="Disordered" evidence="1">
    <location>
        <begin position="136"/>
        <end position="183"/>
    </location>
</feature>
<accession>A0A7I9WR33</accession>
<evidence type="ECO:0008006" key="5">
    <source>
        <dbReference type="Google" id="ProtNLM"/>
    </source>
</evidence>
<feature type="signal peptide" evidence="2">
    <location>
        <begin position="1"/>
        <end position="29"/>
    </location>
</feature>
<sequence>MPTGRQLLASTGAAAALTAAVLLPGTATAEPTITSDEQGYVGTNAHCDATQLAVAYGRTTRSLVAICTLPSGGYEYRGVRLSDEAGLKAAAKAVDGGFVVENDGATYSVTPQQLLVTAEDGKVVYRDTWVEYEQPRFTAEGTSPSTSSTSSAPTSSSSAATSTATSAIPTATVTVTVTAEPTG</sequence>
<proteinExistence type="predicted"/>
<protein>
    <recommendedName>
        <fullName evidence="5">Serine/threonine protein kinase</fullName>
    </recommendedName>
</protein>
<name>A0A7I9WR33_9MYCO</name>
<dbReference type="PROSITE" id="PS51318">
    <property type="entry name" value="TAT"/>
    <property type="match status" value="1"/>
</dbReference>
<organism evidence="3 4">
    <name type="scientific">Mycolicibacterium murale</name>
    <dbReference type="NCBI Taxonomy" id="182220"/>
    <lineage>
        <taxon>Bacteria</taxon>
        <taxon>Bacillati</taxon>
        <taxon>Actinomycetota</taxon>
        <taxon>Actinomycetes</taxon>
        <taxon>Mycobacteriales</taxon>
        <taxon>Mycobacteriaceae</taxon>
        <taxon>Mycolicibacterium</taxon>
    </lineage>
</organism>
<keyword evidence="4" id="KW-1185">Reference proteome</keyword>
<evidence type="ECO:0000256" key="1">
    <source>
        <dbReference type="SAM" id="MobiDB-lite"/>
    </source>
</evidence>
<feature type="chain" id="PRO_5029915924" description="Serine/threonine protein kinase" evidence="2">
    <location>
        <begin position="30"/>
        <end position="183"/>
    </location>
</feature>
<evidence type="ECO:0000313" key="4">
    <source>
        <dbReference type="Proteomes" id="UP000465241"/>
    </source>
</evidence>
<dbReference type="AlphaFoldDB" id="A0A7I9WR33"/>
<dbReference type="EMBL" id="BLKT01000003">
    <property type="protein sequence ID" value="GFG59657.1"/>
    <property type="molecule type" value="Genomic_DNA"/>
</dbReference>
<evidence type="ECO:0000313" key="3">
    <source>
        <dbReference type="EMBL" id="GFG59657.1"/>
    </source>
</evidence>